<dbReference type="OrthoDB" id="2958217at2759"/>
<sequence length="71" mass="7970">ICRGLGLQYLWVDKLCIIQQDDNNWIGEGPRMAQTFQGAFLTIAAAIPKNGTESLFFKDKRDYPSLKSYGG</sequence>
<feature type="domain" description="Heterokaryon incompatibility" evidence="1">
    <location>
        <begin position="2"/>
        <end position="60"/>
    </location>
</feature>
<keyword evidence="3" id="KW-1185">Reference proteome</keyword>
<reference evidence="2" key="1">
    <citation type="journal article" date="2020" name="Stud. Mycol.">
        <title>101 Dothideomycetes genomes: a test case for predicting lifestyles and emergence of pathogens.</title>
        <authorList>
            <person name="Haridas S."/>
            <person name="Albert R."/>
            <person name="Binder M."/>
            <person name="Bloem J."/>
            <person name="Labutti K."/>
            <person name="Salamov A."/>
            <person name="Andreopoulos B."/>
            <person name="Baker S."/>
            <person name="Barry K."/>
            <person name="Bills G."/>
            <person name="Bluhm B."/>
            <person name="Cannon C."/>
            <person name="Castanera R."/>
            <person name="Culley D."/>
            <person name="Daum C."/>
            <person name="Ezra D."/>
            <person name="Gonzalez J."/>
            <person name="Henrissat B."/>
            <person name="Kuo A."/>
            <person name="Liang C."/>
            <person name="Lipzen A."/>
            <person name="Lutzoni F."/>
            <person name="Magnuson J."/>
            <person name="Mondo S."/>
            <person name="Nolan M."/>
            <person name="Ohm R."/>
            <person name="Pangilinan J."/>
            <person name="Park H.-J."/>
            <person name="Ramirez L."/>
            <person name="Alfaro M."/>
            <person name="Sun H."/>
            <person name="Tritt A."/>
            <person name="Yoshinaga Y."/>
            <person name="Zwiers L.-H."/>
            <person name="Turgeon B."/>
            <person name="Goodwin S."/>
            <person name="Spatafora J."/>
            <person name="Crous P."/>
            <person name="Grigoriev I."/>
        </authorList>
    </citation>
    <scope>NUCLEOTIDE SEQUENCE</scope>
    <source>
        <strain evidence="2">CBS 123094</strain>
    </source>
</reference>
<dbReference type="EMBL" id="ML977601">
    <property type="protein sequence ID" value="KAF1998828.1"/>
    <property type="molecule type" value="Genomic_DNA"/>
</dbReference>
<protein>
    <recommendedName>
        <fullName evidence="1">Heterokaryon incompatibility domain-containing protein</fullName>
    </recommendedName>
</protein>
<evidence type="ECO:0000259" key="1">
    <source>
        <dbReference type="Pfam" id="PF06985"/>
    </source>
</evidence>
<organism evidence="2 3">
    <name type="scientific">Amniculicola lignicola CBS 123094</name>
    <dbReference type="NCBI Taxonomy" id="1392246"/>
    <lineage>
        <taxon>Eukaryota</taxon>
        <taxon>Fungi</taxon>
        <taxon>Dikarya</taxon>
        <taxon>Ascomycota</taxon>
        <taxon>Pezizomycotina</taxon>
        <taxon>Dothideomycetes</taxon>
        <taxon>Pleosporomycetidae</taxon>
        <taxon>Pleosporales</taxon>
        <taxon>Amniculicolaceae</taxon>
        <taxon>Amniculicola</taxon>
    </lineage>
</organism>
<accession>A0A6A5WCH3</accession>
<dbReference type="AlphaFoldDB" id="A0A6A5WCH3"/>
<proteinExistence type="predicted"/>
<evidence type="ECO:0000313" key="2">
    <source>
        <dbReference type="EMBL" id="KAF1998828.1"/>
    </source>
</evidence>
<feature type="non-terminal residue" evidence="2">
    <location>
        <position position="1"/>
    </location>
</feature>
<dbReference type="PANTHER" id="PTHR33112">
    <property type="entry name" value="DOMAIN PROTEIN, PUTATIVE-RELATED"/>
    <property type="match status" value="1"/>
</dbReference>
<dbReference type="PANTHER" id="PTHR33112:SF15">
    <property type="entry name" value="HETEROKARYON INCOMPATIBILITY DOMAIN-CONTAINING PROTEIN"/>
    <property type="match status" value="1"/>
</dbReference>
<evidence type="ECO:0000313" key="3">
    <source>
        <dbReference type="Proteomes" id="UP000799779"/>
    </source>
</evidence>
<dbReference type="Pfam" id="PF06985">
    <property type="entry name" value="HET"/>
    <property type="match status" value="1"/>
</dbReference>
<gene>
    <name evidence="2" type="ORF">P154DRAFT_438581</name>
</gene>
<dbReference type="Proteomes" id="UP000799779">
    <property type="component" value="Unassembled WGS sequence"/>
</dbReference>
<dbReference type="InterPro" id="IPR010730">
    <property type="entry name" value="HET"/>
</dbReference>
<name>A0A6A5WCH3_9PLEO</name>